<sequence length="85" mass="9597">MAEWSKAPDSSDSLPRVRGLWAFWYSYGCVGMNLDAEVDGLHVDGTNSKDASKKYKYDEASIWTEDLAKATTATGYWPDKHPRFC</sequence>
<proteinExistence type="predicted"/>
<evidence type="ECO:0000313" key="1">
    <source>
        <dbReference type="EMBL" id="CAD6186452.1"/>
    </source>
</evidence>
<protein>
    <submittedName>
        <fullName evidence="1">Uncharacterized protein</fullName>
    </submittedName>
</protein>
<dbReference type="OrthoDB" id="10530290at2759"/>
<organism evidence="1 2">
    <name type="scientific">Caenorhabditis auriculariae</name>
    <dbReference type="NCBI Taxonomy" id="2777116"/>
    <lineage>
        <taxon>Eukaryota</taxon>
        <taxon>Metazoa</taxon>
        <taxon>Ecdysozoa</taxon>
        <taxon>Nematoda</taxon>
        <taxon>Chromadorea</taxon>
        <taxon>Rhabditida</taxon>
        <taxon>Rhabditina</taxon>
        <taxon>Rhabditomorpha</taxon>
        <taxon>Rhabditoidea</taxon>
        <taxon>Rhabditidae</taxon>
        <taxon>Peloderinae</taxon>
        <taxon>Caenorhabditis</taxon>
    </lineage>
</organism>
<reference evidence="1" key="1">
    <citation type="submission" date="2020-10" db="EMBL/GenBank/DDBJ databases">
        <authorList>
            <person name="Kikuchi T."/>
        </authorList>
    </citation>
    <scope>NUCLEOTIDE SEQUENCE</scope>
    <source>
        <strain evidence="1">NKZ352</strain>
    </source>
</reference>
<evidence type="ECO:0000313" key="2">
    <source>
        <dbReference type="Proteomes" id="UP000835052"/>
    </source>
</evidence>
<keyword evidence="2" id="KW-1185">Reference proteome</keyword>
<dbReference type="AlphaFoldDB" id="A0A8S1GUJ1"/>
<dbReference type="Proteomes" id="UP000835052">
    <property type="component" value="Unassembled WGS sequence"/>
</dbReference>
<comment type="caution">
    <text evidence="1">The sequence shown here is derived from an EMBL/GenBank/DDBJ whole genome shotgun (WGS) entry which is preliminary data.</text>
</comment>
<accession>A0A8S1GUJ1</accession>
<dbReference type="EMBL" id="CAJGYM010000004">
    <property type="protein sequence ID" value="CAD6186452.1"/>
    <property type="molecule type" value="Genomic_DNA"/>
</dbReference>
<name>A0A8S1GUJ1_9PELO</name>
<gene>
    <name evidence="1" type="ORF">CAUJ_LOCUS2371</name>
</gene>